<organism evidence="3 4">
    <name type="scientific">Polistes dominula</name>
    <name type="common">European paper wasp</name>
    <name type="synonym">Vespa dominula</name>
    <dbReference type="NCBI Taxonomy" id="743375"/>
    <lineage>
        <taxon>Eukaryota</taxon>
        <taxon>Metazoa</taxon>
        <taxon>Ecdysozoa</taxon>
        <taxon>Arthropoda</taxon>
        <taxon>Hexapoda</taxon>
        <taxon>Insecta</taxon>
        <taxon>Pterygota</taxon>
        <taxon>Neoptera</taxon>
        <taxon>Endopterygota</taxon>
        <taxon>Hymenoptera</taxon>
        <taxon>Apocrita</taxon>
        <taxon>Aculeata</taxon>
        <taxon>Vespoidea</taxon>
        <taxon>Vespidae</taxon>
        <taxon>Polistinae</taxon>
        <taxon>Polistini</taxon>
        <taxon>Polistes</taxon>
    </lineage>
</organism>
<proteinExistence type="predicted"/>
<feature type="signal peptide" evidence="2">
    <location>
        <begin position="1"/>
        <end position="20"/>
    </location>
</feature>
<sequence>MKIFVNIFIIATCFLVFSYAFPAFDSSEESDEKKNVDTLLVLPGSDMEMFDRPRIPNLNPDFNDSDDSWPLFRPGSFGYLSDSLQQIMNRLREQMASIASRFSLNPGFSTPWSKIPLGGNTTSTTKIINGHVLTINETVYKDNSDTDAIVFRVRVIDVKPQNDTTIITENEDGAVIPTVTSTPTENDGSQEVTTPQRSVETVEEFDNEIPNRGDVLKA</sequence>
<accession>A0ABM1J090</accession>
<keyword evidence="3" id="KW-1185">Reference proteome</keyword>
<dbReference type="Proteomes" id="UP000694924">
    <property type="component" value="Unplaced"/>
</dbReference>
<feature type="region of interest" description="Disordered" evidence="1">
    <location>
        <begin position="179"/>
        <end position="218"/>
    </location>
</feature>
<feature type="chain" id="PRO_5047003413" evidence="2">
    <location>
        <begin position="21"/>
        <end position="218"/>
    </location>
</feature>
<evidence type="ECO:0000256" key="2">
    <source>
        <dbReference type="SAM" id="SignalP"/>
    </source>
</evidence>
<evidence type="ECO:0000256" key="1">
    <source>
        <dbReference type="SAM" id="MobiDB-lite"/>
    </source>
</evidence>
<evidence type="ECO:0000313" key="3">
    <source>
        <dbReference type="Proteomes" id="UP000694924"/>
    </source>
</evidence>
<keyword evidence="2" id="KW-0732">Signal</keyword>
<dbReference type="GeneID" id="107071408"/>
<evidence type="ECO:0000313" key="4">
    <source>
        <dbReference type="RefSeq" id="XP_015185877.1"/>
    </source>
</evidence>
<name>A0ABM1J090_POLDO</name>
<gene>
    <name evidence="4" type="primary">LOC107071408</name>
</gene>
<dbReference type="RefSeq" id="XP_015185877.1">
    <property type="nucleotide sequence ID" value="XM_015330391.1"/>
</dbReference>
<protein>
    <submittedName>
        <fullName evidence="4">Icarapin-like</fullName>
    </submittedName>
</protein>
<reference evidence="4" key="1">
    <citation type="submission" date="2025-08" db="UniProtKB">
        <authorList>
            <consortium name="RefSeq"/>
        </authorList>
    </citation>
    <scope>IDENTIFICATION</scope>
    <source>
        <tissue evidence="4">Whole body</tissue>
    </source>
</reference>
<feature type="compositionally biased region" description="Basic and acidic residues" evidence="1">
    <location>
        <begin position="209"/>
        <end position="218"/>
    </location>
</feature>
<feature type="compositionally biased region" description="Polar residues" evidence="1">
    <location>
        <begin position="179"/>
        <end position="199"/>
    </location>
</feature>